<evidence type="ECO:0000313" key="2">
    <source>
        <dbReference type="EMBL" id="TCS72971.1"/>
    </source>
</evidence>
<keyword evidence="3" id="KW-1185">Reference proteome</keyword>
<name>A0A4R3JZ03_9PROT</name>
<proteinExistence type="predicted"/>
<feature type="transmembrane region" description="Helical" evidence="1">
    <location>
        <begin position="35"/>
        <end position="53"/>
    </location>
</feature>
<accession>A0A4R3JZ03</accession>
<keyword evidence="1" id="KW-0812">Transmembrane</keyword>
<feature type="transmembrane region" description="Helical" evidence="1">
    <location>
        <begin position="6"/>
        <end position="28"/>
    </location>
</feature>
<reference evidence="2 3" key="1">
    <citation type="submission" date="2019-03" db="EMBL/GenBank/DDBJ databases">
        <title>Genomic Encyclopedia of Type Strains, Phase IV (KMG-IV): sequencing the most valuable type-strain genomes for metagenomic binning, comparative biology and taxonomic classification.</title>
        <authorList>
            <person name="Goeker M."/>
        </authorList>
    </citation>
    <scope>NUCLEOTIDE SEQUENCE [LARGE SCALE GENOMIC DNA]</scope>
    <source>
        <strain evidence="2 3">DSM 103923</strain>
    </source>
</reference>
<dbReference type="Proteomes" id="UP000295135">
    <property type="component" value="Unassembled WGS sequence"/>
</dbReference>
<dbReference type="EMBL" id="SLZY01000003">
    <property type="protein sequence ID" value="TCS72971.1"/>
    <property type="molecule type" value="Genomic_DNA"/>
</dbReference>
<dbReference type="Pfam" id="PF10861">
    <property type="entry name" value="DUF2784"/>
    <property type="match status" value="1"/>
</dbReference>
<dbReference type="OrthoDB" id="370375at2"/>
<evidence type="ECO:0000256" key="1">
    <source>
        <dbReference type="SAM" id="Phobius"/>
    </source>
</evidence>
<dbReference type="RefSeq" id="WP_126462043.1">
    <property type="nucleotide sequence ID" value="NZ_AP018721.1"/>
</dbReference>
<organism evidence="2 3">
    <name type="scientific">Sulfuritortus calidifontis</name>
    <dbReference type="NCBI Taxonomy" id="1914471"/>
    <lineage>
        <taxon>Bacteria</taxon>
        <taxon>Pseudomonadati</taxon>
        <taxon>Pseudomonadota</taxon>
        <taxon>Betaproteobacteria</taxon>
        <taxon>Nitrosomonadales</taxon>
        <taxon>Thiobacillaceae</taxon>
        <taxon>Sulfuritortus</taxon>
    </lineage>
</organism>
<dbReference type="AlphaFoldDB" id="A0A4R3JZ03"/>
<keyword evidence="1" id="KW-1133">Transmembrane helix</keyword>
<comment type="caution">
    <text evidence="2">The sequence shown here is derived from an EMBL/GenBank/DDBJ whole genome shotgun (WGS) entry which is preliminary data.</text>
</comment>
<sequence length="125" mass="13474">MSYSLLADLVLLAHLGFIAFVGGGGLLVSRWPRLIWLHLPAAAWGAAVEIGNLPCPLTPLENHLRQAAGEAGYAGDFIGHYLLAVIYPEGLTRPVQIGLGLLAIAMNLVIYGRLLRRLRHSGNNQ</sequence>
<feature type="transmembrane region" description="Helical" evidence="1">
    <location>
        <begin position="97"/>
        <end position="115"/>
    </location>
</feature>
<keyword evidence="1" id="KW-0472">Membrane</keyword>
<gene>
    <name evidence="2" type="ORF">EDC61_10393</name>
</gene>
<protein>
    <submittedName>
        <fullName evidence="2">Uncharacterized protein DUF2784</fullName>
    </submittedName>
</protein>
<dbReference type="InterPro" id="IPR021218">
    <property type="entry name" value="DUF2784"/>
</dbReference>
<evidence type="ECO:0000313" key="3">
    <source>
        <dbReference type="Proteomes" id="UP000295135"/>
    </source>
</evidence>